<dbReference type="Proteomes" id="UP001155901">
    <property type="component" value="Unassembled WGS sequence"/>
</dbReference>
<dbReference type="AlphaFoldDB" id="A0AA41H6V8"/>
<accession>A0AA41H6V8</accession>
<evidence type="ECO:0000313" key="4">
    <source>
        <dbReference type="Proteomes" id="UP001155901"/>
    </source>
</evidence>
<evidence type="ECO:0000313" key="3">
    <source>
        <dbReference type="EMBL" id="MCP2008171.1"/>
    </source>
</evidence>
<feature type="domain" description="DUF1828" evidence="1">
    <location>
        <begin position="31"/>
        <end position="121"/>
    </location>
</feature>
<comment type="caution">
    <text evidence="2">The sequence shown here is derived from an EMBL/GenBank/DDBJ whole genome shotgun (WGS) entry which is preliminary data.</text>
</comment>
<evidence type="ECO:0000259" key="1">
    <source>
        <dbReference type="Pfam" id="PF08861"/>
    </source>
</evidence>
<dbReference type="Pfam" id="PF08861">
    <property type="entry name" value="DUF1828"/>
    <property type="match status" value="1"/>
</dbReference>
<reference evidence="2" key="1">
    <citation type="submission" date="2021-07" db="EMBL/GenBank/DDBJ databases">
        <title>Characterization of violacein-producing bacteria and related species.</title>
        <authorList>
            <person name="Wilson H.S."/>
            <person name="De Leon M.E."/>
        </authorList>
    </citation>
    <scope>NUCLEOTIDE SEQUENCE</scope>
    <source>
        <strain evidence="2">HSC-15S17</strain>
    </source>
</reference>
<gene>
    <name evidence="2" type="ORF">KVP70_11535</name>
    <name evidence="3" type="ORF">L1274_001871</name>
</gene>
<dbReference type="EMBL" id="JALJZU010000003">
    <property type="protein sequence ID" value="MCP2008171.1"/>
    <property type="molecule type" value="Genomic_DNA"/>
</dbReference>
<protein>
    <submittedName>
        <fullName evidence="2">DUF1828 domain-containing protein</fullName>
    </submittedName>
</protein>
<dbReference type="EMBL" id="JAHTGR010000005">
    <property type="protein sequence ID" value="MBV6321570.1"/>
    <property type="molecule type" value="Genomic_DNA"/>
</dbReference>
<reference evidence="3" key="2">
    <citation type="submission" date="2022-03" db="EMBL/GenBank/DDBJ databases">
        <title>Genome Encyclopedia of Bacteria and Archaea VI: Functional Genomics of Type Strains.</title>
        <authorList>
            <person name="Whitman W."/>
        </authorList>
    </citation>
    <scope>NUCLEOTIDE SEQUENCE</scope>
    <source>
        <strain evidence="3">HSC-15S17</strain>
    </source>
</reference>
<sequence>MLTCEWAQTLTRYDCKTVRGITGSSGLRIGTPFSLPDGAAINIYLMEAGEKHILISDNGDTLAHLSSLGIDLAHHSRMRALRDVVSGHGITLSENGDFTMLAQQQKAAWSFAKSITGLLAVAQWAREQLKDHPEVHDLVAEAEPYIVARSPGILLRRHVHVRGASMTDHIFDFQQGTELIDIISPSPQATGGVMRKVGDVVNGPFADQVSTLIIVDDRIDPHKAQSEMAILSSIVRTQPFSGLMIPLH</sequence>
<evidence type="ECO:0000313" key="2">
    <source>
        <dbReference type="EMBL" id="MBV6321570.1"/>
    </source>
</evidence>
<name>A0AA41H6V8_9BURK</name>
<proteinExistence type="predicted"/>
<evidence type="ECO:0000313" key="5">
    <source>
        <dbReference type="Proteomes" id="UP001162889"/>
    </source>
</evidence>
<dbReference type="Proteomes" id="UP001162889">
    <property type="component" value="Unassembled WGS sequence"/>
</dbReference>
<keyword evidence="5" id="KW-1185">Reference proteome</keyword>
<dbReference type="InterPro" id="IPR014960">
    <property type="entry name" value="DUF1828"/>
</dbReference>
<organism evidence="2 4">
    <name type="scientific">Duganella violaceipulchra</name>
    <dbReference type="NCBI Taxonomy" id="2849652"/>
    <lineage>
        <taxon>Bacteria</taxon>
        <taxon>Pseudomonadati</taxon>
        <taxon>Pseudomonadota</taxon>
        <taxon>Betaproteobacteria</taxon>
        <taxon>Burkholderiales</taxon>
        <taxon>Oxalobacteraceae</taxon>
        <taxon>Telluria group</taxon>
        <taxon>Duganella</taxon>
    </lineage>
</organism>
<dbReference type="RefSeq" id="WP_217942330.1">
    <property type="nucleotide sequence ID" value="NZ_JAHTGR010000005.1"/>
</dbReference>